<proteinExistence type="predicted"/>
<evidence type="ECO:0000256" key="1">
    <source>
        <dbReference type="SAM" id="MobiDB-lite"/>
    </source>
</evidence>
<dbReference type="Proteomes" id="UP001318040">
    <property type="component" value="Chromosome 20"/>
</dbReference>
<sequence length="336" mass="36311">MRNMDEENAQVTGPVAEKANRVKDSPPSQASCPMEQANELRVTPESSSEDRTSQESLTTVDDSDAGLEPCMIWSLMEALEKQTEQIGVSACGATAVVNVMQALGVPVEADIAESAVGTKLRANEAPLAEYLLSRSVAGATHEQLLVGAHEASRGRVLGRFFHMYPARAVPLAHWLRHWMRRGAVPVVTMNMQVAVPPGEEVPDAWHHQMVFGVGREGIYMTNPLDFVGTAVLSQRLSSPSELLVRREDVEARVVGGSGTIPCLEDDPRWHELHVAEQVERMLCAQSALGEGQDLLTTAAPTHITIPAAYKSGVTLFVPCDSPVAAELLAEPELPLL</sequence>
<dbReference type="RefSeq" id="XP_032813566.1">
    <property type="nucleotide sequence ID" value="XM_032957675.1"/>
</dbReference>
<evidence type="ECO:0000313" key="6">
    <source>
        <dbReference type="RefSeq" id="XP_032813566.1"/>
    </source>
</evidence>
<protein>
    <submittedName>
        <fullName evidence="3 4">Uncharacterized protein LOC116944174 isoform X2</fullName>
    </submittedName>
</protein>
<evidence type="ECO:0000313" key="5">
    <source>
        <dbReference type="RefSeq" id="XP_032813565.1"/>
    </source>
</evidence>
<evidence type="ECO:0000313" key="2">
    <source>
        <dbReference type="Proteomes" id="UP001318040"/>
    </source>
</evidence>
<keyword evidence="2" id="KW-1185">Reference proteome</keyword>
<reference evidence="3 4" key="1">
    <citation type="submission" date="2025-04" db="UniProtKB">
        <authorList>
            <consortium name="RefSeq"/>
        </authorList>
    </citation>
    <scope>IDENTIFICATION</scope>
    <source>
        <tissue evidence="3 4">Sperm</tissue>
    </source>
</reference>
<gene>
    <name evidence="3 4 5 6" type="primary">LOC116944174</name>
</gene>
<evidence type="ECO:0000313" key="4">
    <source>
        <dbReference type="RefSeq" id="XP_032813564.1"/>
    </source>
</evidence>
<accession>A0AAJ7T999</accession>
<feature type="region of interest" description="Disordered" evidence="1">
    <location>
        <begin position="1"/>
        <end position="63"/>
    </location>
</feature>
<organism evidence="2 4">
    <name type="scientific">Petromyzon marinus</name>
    <name type="common">Sea lamprey</name>
    <dbReference type="NCBI Taxonomy" id="7757"/>
    <lineage>
        <taxon>Eukaryota</taxon>
        <taxon>Metazoa</taxon>
        <taxon>Chordata</taxon>
        <taxon>Craniata</taxon>
        <taxon>Vertebrata</taxon>
        <taxon>Cyclostomata</taxon>
        <taxon>Hyperoartia</taxon>
        <taxon>Petromyzontiformes</taxon>
        <taxon>Petromyzontidae</taxon>
        <taxon>Petromyzon</taxon>
    </lineage>
</organism>
<dbReference type="RefSeq" id="XP_032813563.1">
    <property type="nucleotide sequence ID" value="XM_032957672.1"/>
</dbReference>
<dbReference type="RefSeq" id="XP_032813564.1">
    <property type="nucleotide sequence ID" value="XM_032957673.1"/>
</dbReference>
<evidence type="ECO:0000313" key="3">
    <source>
        <dbReference type="RefSeq" id="XP_032813563.1"/>
    </source>
</evidence>
<dbReference type="AlphaFoldDB" id="A0AAJ7T999"/>
<dbReference type="RefSeq" id="XP_032813565.1">
    <property type="nucleotide sequence ID" value="XM_032957674.1"/>
</dbReference>
<name>A0AAJ7T999_PETMA</name>